<gene>
    <name evidence="2" type="ORF">ASPZODRAFT_67178</name>
</gene>
<evidence type="ECO:0000313" key="2">
    <source>
        <dbReference type="EMBL" id="OJJ46114.1"/>
    </source>
</evidence>
<feature type="region of interest" description="Disordered" evidence="1">
    <location>
        <begin position="611"/>
        <end position="636"/>
    </location>
</feature>
<keyword evidence="3" id="KW-1185">Reference proteome</keyword>
<name>A0A1L9SGE2_9EURO</name>
<sequence>MATKQRLTVASMCGFEDIGVNLEEDHCAPFVKLVASVIEQENGKHLLDMPRIRQLEIPATIELEGLEQNTRSAQEVHEGDLLNYASDDQVLGSRYSRYWLSPKGGLGIFAVGFLDFLSGVANVTGTEISVVSNEKGILVTGKTAVDVEDALARLTRLEEPLSLIHCPRVSNVIIAPTDDDDVRVRIQNYNSLNTQALPRILVDHDLPSNASLFQAHATVLLRFNEVTQLFSLPQAHCAPSHVGNEPGASRIWTNFTFANIGRKEDYIGVEVSIDDDGSNSQLTFHPYLTAEKAKRVKEWVKDGAEAETTGLKEPPFSELAVDIPGLKLSEAAPALRKPPGIKTRKPVLLAKDLADTKHAISKSQTGSLNVLANEISDAPKTRRRWNMVYEAQSSGDSDKDSKENQDPKASMESPASSPEKNPAQQLTGSASTPERKSRLPATFDPSKYGLKKTPTKSPRPLKINAGNRLPLISSPNASKKSSSKNSQLVDIFGPKTTIQSNSHISLSFDQPALVPGTSHPSVIERNPVDDGAKTHAGNIRRGLGSSDSFPSNNPSSGEFLNHERRLAALKRDANMKRHAASLNYYSDPPVHIHGPYHAMIMERLAELEEMASMNQSKDKSSAKEVSEKEGADETASREFHQTMFHQAANPGGKTASKTQIKAKRQATLEDAWGITPKATRKLLMPPSVKREEFERKTPFVNTKSNDEEQQQQPKEAENIETSLVGVFEALKPALEAAELYPGLLTLEVQLGLLLIPLLPKTYNSDTLITVSDWNKIFKPRNNLPAPSTRFINRLTSSGTDIDYIVDLKTSKLEGKRRLFEQEYTDYSVLYEYHCRTKLEQSIIVVIDEDGKFRLRGPAEALGASNLHFPNQVWDASIVLNGFKEPTSDLDEDVIKAIEKLAETFCLQSDKSLITLFTRIPKGSSLTIDKVFLKRWTRHHFLRSNEPSAAHPSKASNANSSASAFSEEANSSQKSALTEGDQRSIGGIKMVSEDQEIFLQVMEVQDLLVGCHISDFQTIQACNIPIPEMVKRGRFWYEVSIISPAIETILKENANLEIGERTSDWRGVDLFGNDAAPLSAISTNDDDASTDRKPLPSSVATAIGNSGVGDLLRLATMVVERIDSIGYLNQGPGVEAARNAAAAATTTDSLLQAGGSVLGKFNFLPAGIASKGPKGLDHVEIETVKDMESASQIGSKMPTASVAAPVKMLEQPMAYW</sequence>
<feature type="compositionally biased region" description="Basic and acidic residues" evidence="1">
    <location>
        <begin position="616"/>
        <end position="636"/>
    </location>
</feature>
<feature type="compositionally biased region" description="Basic and acidic residues" evidence="1">
    <location>
        <begin position="396"/>
        <end position="406"/>
    </location>
</feature>
<dbReference type="VEuPathDB" id="FungiDB:ASPZODRAFT_67178"/>
<evidence type="ECO:0000256" key="1">
    <source>
        <dbReference type="SAM" id="MobiDB-lite"/>
    </source>
</evidence>
<dbReference type="GeneID" id="34615897"/>
<dbReference type="AlphaFoldDB" id="A0A1L9SGE2"/>
<feature type="compositionally biased region" description="Low complexity" evidence="1">
    <location>
        <begin position="545"/>
        <end position="556"/>
    </location>
</feature>
<feature type="region of interest" description="Disordered" evidence="1">
    <location>
        <begin position="390"/>
        <end position="486"/>
    </location>
</feature>
<evidence type="ECO:0000313" key="3">
    <source>
        <dbReference type="Proteomes" id="UP000184188"/>
    </source>
</evidence>
<dbReference type="Proteomes" id="UP000184188">
    <property type="component" value="Unassembled WGS sequence"/>
</dbReference>
<reference evidence="3" key="1">
    <citation type="journal article" date="2017" name="Genome Biol.">
        <title>Comparative genomics reveals high biological diversity and specific adaptations in the industrially and medically important fungal genus Aspergillus.</title>
        <authorList>
            <person name="de Vries R.P."/>
            <person name="Riley R."/>
            <person name="Wiebenga A."/>
            <person name="Aguilar-Osorio G."/>
            <person name="Amillis S."/>
            <person name="Uchima C.A."/>
            <person name="Anderluh G."/>
            <person name="Asadollahi M."/>
            <person name="Askin M."/>
            <person name="Barry K."/>
            <person name="Battaglia E."/>
            <person name="Bayram O."/>
            <person name="Benocci T."/>
            <person name="Braus-Stromeyer S.A."/>
            <person name="Caldana C."/>
            <person name="Canovas D."/>
            <person name="Cerqueira G.C."/>
            <person name="Chen F."/>
            <person name="Chen W."/>
            <person name="Choi C."/>
            <person name="Clum A."/>
            <person name="Dos Santos R.A."/>
            <person name="Damasio A.R."/>
            <person name="Diallinas G."/>
            <person name="Emri T."/>
            <person name="Fekete E."/>
            <person name="Flipphi M."/>
            <person name="Freyberg S."/>
            <person name="Gallo A."/>
            <person name="Gournas C."/>
            <person name="Habgood R."/>
            <person name="Hainaut M."/>
            <person name="Harispe M.L."/>
            <person name="Henrissat B."/>
            <person name="Hilden K.S."/>
            <person name="Hope R."/>
            <person name="Hossain A."/>
            <person name="Karabika E."/>
            <person name="Karaffa L."/>
            <person name="Karanyi Z."/>
            <person name="Krasevec N."/>
            <person name="Kuo A."/>
            <person name="Kusch H."/>
            <person name="LaButti K."/>
            <person name="Lagendijk E.L."/>
            <person name="Lapidus A."/>
            <person name="Levasseur A."/>
            <person name="Lindquist E."/>
            <person name="Lipzen A."/>
            <person name="Logrieco A.F."/>
            <person name="MacCabe A."/>
            <person name="Maekelae M.R."/>
            <person name="Malavazi I."/>
            <person name="Melin P."/>
            <person name="Meyer V."/>
            <person name="Mielnichuk N."/>
            <person name="Miskei M."/>
            <person name="Molnar A.P."/>
            <person name="Mule G."/>
            <person name="Ngan C.Y."/>
            <person name="Orejas M."/>
            <person name="Orosz E."/>
            <person name="Ouedraogo J.P."/>
            <person name="Overkamp K.M."/>
            <person name="Park H.-S."/>
            <person name="Perrone G."/>
            <person name="Piumi F."/>
            <person name="Punt P.J."/>
            <person name="Ram A.F."/>
            <person name="Ramon A."/>
            <person name="Rauscher S."/>
            <person name="Record E."/>
            <person name="Riano-Pachon D.M."/>
            <person name="Robert V."/>
            <person name="Roehrig J."/>
            <person name="Ruller R."/>
            <person name="Salamov A."/>
            <person name="Salih N.S."/>
            <person name="Samson R.A."/>
            <person name="Sandor E."/>
            <person name="Sanguinetti M."/>
            <person name="Schuetze T."/>
            <person name="Sepcic K."/>
            <person name="Shelest E."/>
            <person name="Sherlock G."/>
            <person name="Sophianopoulou V."/>
            <person name="Squina F.M."/>
            <person name="Sun H."/>
            <person name="Susca A."/>
            <person name="Todd R.B."/>
            <person name="Tsang A."/>
            <person name="Unkles S.E."/>
            <person name="van de Wiele N."/>
            <person name="van Rossen-Uffink D."/>
            <person name="Oliveira J.V."/>
            <person name="Vesth T.C."/>
            <person name="Visser J."/>
            <person name="Yu J.-H."/>
            <person name="Zhou M."/>
            <person name="Andersen M.R."/>
            <person name="Archer D.B."/>
            <person name="Baker S.E."/>
            <person name="Benoit I."/>
            <person name="Brakhage A.A."/>
            <person name="Braus G.H."/>
            <person name="Fischer R."/>
            <person name="Frisvad J.C."/>
            <person name="Goldman G.H."/>
            <person name="Houbraken J."/>
            <person name="Oakley B."/>
            <person name="Pocsi I."/>
            <person name="Scazzocchio C."/>
            <person name="Seiboth B."/>
            <person name="vanKuyk P.A."/>
            <person name="Wortman J."/>
            <person name="Dyer P.S."/>
            <person name="Grigoriev I.V."/>
        </authorList>
    </citation>
    <scope>NUCLEOTIDE SEQUENCE [LARGE SCALE GENOMIC DNA]</scope>
    <source>
        <strain evidence="3">CBS 506.65</strain>
    </source>
</reference>
<accession>A0A1L9SGE2</accession>
<feature type="compositionally biased region" description="Low complexity" evidence="1">
    <location>
        <begin position="947"/>
        <end position="971"/>
    </location>
</feature>
<feature type="compositionally biased region" description="Low complexity" evidence="1">
    <location>
        <begin position="473"/>
        <end position="486"/>
    </location>
</feature>
<proteinExistence type="predicted"/>
<feature type="compositionally biased region" description="Polar residues" evidence="1">
    <location>
        <begin position="413"/>
        <end position="432"/>
    </location>
</feature>
<protein>
    <submittedName>
        <fullName evidence="2">Uncharacterized protein</fullName>
    </submittedName>
</protein>
<feature type="region of interest" description="Disordered" evidence="1">
    <location>
        <begin position="509"/>
        <end position="560"/>
    </location>
</feature>
<feature type="region of interest" description="Disordered" evidence="1">
    <location>
        <begin position="944"/>
        <end position="979"/>
    </location>
</feature>
<dbReference type="RefSeq" id="XP_022580624.1">
    <property type="nucleotide sequence ID" value="XM_022729433.1"/>
</dbReference>
<organism evidence="2 3">
    <name type="scientific">Penicilliopsis zonata CBS 506.65</name>
    <dbReference type="NCBI Taxonomy" id="1073090"/>
    <lineage>
        <taxon>Eukaryota</taxon>
        <taxon>Fungi</taxon>
        <taxon>Dikarya</taxon>
        <taxon>Ascomycota</taxon>
        <taxon>Pezizomycotina</taxon>
        <taxon>Eurotiomycetes</taxon>
        <taxon>Eurotiomycetidae</taxon>
        <taxon>Eurotiales</taxon>
        <taxon>Aspergillaceae</taxon>
        <taxon>Penicilliopsis</taxon>
    </lineage>
</organism>
<dbReference type="OrthoDB" id="10265971at2759"/>
<feature type="region of interest" description="Disordered" evidence="1">
    <location>
        <begin position="695"/>
        <end position="717"/>
    </location>
</feature>
<dbReference type="EMBL" id="KV878343">
    <property type="protein sequence ID" value="OJJ46114.1"/>
    <property type="molecule type" value="Genomic_DNA"/>
</dbReference>